<dbReference type="InterPro" id="IPR001845">
    <property type="entry name" value="HTH_ArsR_DNA-bd_dom"/>
</dbReference>
<comment type="caution">
    <text evidence="6">The sequence shown here is derived from an EMBL/GenBank/DDBJ whole genome shotgun (WGS) entry which is preliminary data.</text>
</comment>
<dbReference type="Pfam" id="PF01022">
    <property type="entry name" value="HTH_5"/>
    <property type="match status" value="1"/>
</dbReference>
<keyword evidence="7" id="KW-1185">Reference proteome</keyword>
<evidence type="ECO:0000313" key="6">
    <source>
        <dbReference type="EMBL" id="GHO92343.1"/>
    </source>
</evidence>
<dbReference type="Gene3D" id="1.10.10.10">
    <property type="entry name" value="Winged helix-like DNA-binding domain superfamily/Winged helix DNA-binding domain"/>
    <property type="match status" value="1"/>
</dbReference>
<name>A0A8J3IEZ4_9CHLR</name>
<dbReference type="CDD" id="cd00090">
    <property type="entry name" value="HTH_ARSR"/>
    <property type="match status" value="1"/>
</dbReference>
<evidence type="ECO:0000313" key="7">
    <source>
        <dbReference type="Proteomes" id="UP000597444"/>
    </source>
</evidence>
<feature type="domain" description="HTH iclR-type" evidence="5">
    <location>
        <begin position="282"/>
        <end position="342"/>
    </location>
</feature>
<feature type="domain" description="HTH arsR-type" evidence="4">
    <location>
        <begin position="268"/>
        <end position="361"/>
    </location>
</feature>
<dbReference type="PRINTS" id="PR00778">
    <property type="entry name" value="HTHARSR"/>
</dbReference>
<evidence type="ECO:0000256" key="3">
    <source>
        <dbReference type="ARBA" id="ARBA00023163"/>
    </source>
</evidence>
<dbReference type="InterPro" id="IPR011991">
    <property type="entry name" value="ArsR-like_HTH"/>
</dbReference>
<sequence length="361" mass="41193">MTVLNPANRNRFPEIEIDVGAAYECVMSLCAVCDARDDSDYDMGNEQLVRMRANLSLELRTAIERIAGHWQDCKIWCYLAGIVYDCEAPADVPTLLAYIEAMDALELRLYMLGYYDRSMRKLVSPETILQAAEGDSAAQKRFLKLGQPGDASWQRSTRQLLSLDAETMKSTVLEVLRRWYDEVFCEQEPLVLSILQRDAEAKRALKRTLAPERFIEVATNGFEYIPEPFTRSVVLVPCFAMRPYVCSTDHHNVVIFCYPVADESLVEDNSAPPQRLVRLYKALADERRLRMLKKLAENGYSLQEMADELGVAKTTLHHHFVVLRSAGLVRVRTSDHRYRLREETLSDVSGLLEAYLKRGLA</sequence>
<dbReference type="AlphaFoldDB" id="A0A8J3IEZ4"/>
<dbReference type="InterPro" id="IPR005471">
    <property type="entry name" value="Tscrpt_reg_IclR_N"/>
</dbReference>
<dbReference type="GO" id="GO:0003700">
    <property type="term" value="F:DNA-binding transcription factor activity"/>
    <property type="evidence" value="ECO:0007669"/>
    <property type="project" value="InterPro"/>
</dbReference>
<protein>
    <recommendedName>
        <fullName evidence="8">ArsR family transcriptional regulator</fullName>
    </recommendedName>
</protein>
<dbReference type="InterPro" id="IPR036388">
    <property type="entry name" value="WH-like_DNA-bd_sf"/>
</dbReference>
<dbReference type="PANTHER" id="PTHR33154:SF33">
    <property type="entry name" value="TRANSCRIPTIONAL REPRESSOR SDPR"/>
    <property type="match status" value="1"/>
</dbReference>
<dbReference type="SUPFAM" id="SSF46785">
    <property type="entry name" value="Winged helix' DNA-binding domain"/>
    <property type="match status" value="1"/>
</dbReference>
<reference evidence="6" key="1">
    <citation type="submission" date="2020-10" db="EMBL/GenBank/DDBJ databases">
        <title>Taxonomic study of unclassified bacteria belonging to the class Ktedonobacteria.</title>
        <authorList>
            <person name="Yabe S."/>
            <person name="Wang C.M."/>
            <person name="Zheng Y."/>
            <person name="Sakai Y."/>
            <person name="Cavaletti L."/>
            <person name="Monciardini P."/>
            <person name="Donadio S."/>
        </authorList>
    </citation>
    <scope>NUCLEOTIDE SEQUENCE</scope>
    <source>
        <strain evidence="6">ID150040</strain>
    </source>
</reference>
<dbReference type="PANTHER" id="PTHR33154">
    <property type="entry name" value="TRANSCRIPTIONAL REGULATOR, ARSR FAMILY"/>
    <property type="match status" value="1"/>
</dbReference>
<dbReference type="SMART" id="SM00418">
    <property type="entry name" value="HTH_ARSR"/>
    <property type="match status" value="1"/>
</dbReference>
<evidence type="ECO:0008006" key="8">
    <source>
        <dbReference type="Google" id="ProtNLM"/>
    </source>
</evidence>
<dbReference type="EMBL" id="BNJK01000001">
    <property type="protein sequence ID" value="GHO92343.1"/>
    <property type="molecule type" value="Genomic_DNA"/>
</dbReference>
<evidence type="ECO:0000256" key="1">
    <source>
        <dbReference type="ARBA" id="ARBA00023015"/>
    </source>
</evidence>
<keyword evidence="3" id="KW-0804">Transcription</keyword>
<gene>
    <name evidence="6" type="ORF">KSF_023910</name>
</gene>
<keyword evidence="1" id="KW-0805">Transcription regulation</keyword>
<evidence type="ECO:0000259" key="5">
    <source>
        <dbReference type="PROSITE" id="PS51077"/>
    </source>
</evidence>
<dbReference type="InterPro" id="IPR036390">
    <property type="entry name" value="WH_DNA-bd_sf"/>
</dbReference>
<dbReference type="RefSeq" id="WP_220203183.1">
    <property type="nucleotide sequence ID" value="NZ_BNJK01000001.1"/>
</dbReference>
<dbReference type="InterPro" id="IPR051081">
    <property type="entry name" value="HTH_MetalResp_TranReg"/>
</dbReference>
<dbReference type="PROSITE" id="PS51077">
    <property type="entry name" value="HTH_ICLR"/>
    <property type="match status" value="1"/>
</dbReference>
<dbReference type="Proteomes" id="UP000597444">
    <property type="component" value="Unassembled WGS sequence"/>
</dbReference>
<dbReference type="GO" id="GO:0003677">
    <property type="term" value="F:DNA binding"/>
    <property type="evidence" value="ECO:0007669"/>
    <property type="project" value="UniProtKB-KW"/>
</dbReference>
<keyword evidence="2" id="KW-0238">DNA-binding</keyword>
<proteinExistence type="predicted"/>
<evidence type="ECO:0000256" key="2">
    <source>
        <dbReference type="ARBA" id="ARBA00023125"/>
    </source>
</evidence>
<evidence type="ECO:0000259" key="4">
    <source>
        <dbReference type="PROSITE" id="PS50987"/>
    </source>
</evidence>
<dbReference type="PROSITE" id="PS50987">
    <property type="entry name" value="HTH_ARSR_2"/>
    <property type="match status" value="1"/>
</dbReference>
<accession>A0A8J3IEZ4</accession>
<organism evidence="6 7">
    <name type="scientific">Reticulibacter mediterranei</name>
    <dbReference type="NCBI Taxonomy" id="2778369"/>
    <lineage>
        <taxon>Bacteria</taxon>
        <taxon>Bacillati</taxon>
        <taxon>Chloroflexota</taxon>
        <taxon>Ktedonobacteria</taxon>
        <taxon>Ktedonobacterales</taxon>
        <taxon>Reticulibacteraceae</taxon>
        <taxon>Reticulibacter</taxon>
    </lineage>
</organism>